<gene>
    <name evidence="1" type="ORF">RRG08_031215</name>
</gene>
<reference evidence="1" key="1">
    <citation type="journal article" date="2023" name="G3 (Bethesda)">
        <title>A reference genome for the long-term kleptoplast-retaining sea slug Elysia crispata morphotype clarki.</title>
        <authorList>
            <person name="Eastman K.E."/>
            <person name="Pendleton A.L."/>
            <person name="Shaikh M.A."/>
            <person name="Suttiyut T."/>
            <person name="Ogas R."/>
            <person name="Tomko P."/>
            <person name="Gavelis G."/>
            <person name="Widhalm J.R."/>
            <person name="Wisecaver J.H."/>
        </authorList>
    </citation>
    <scope>NUCLEOTIDE SEQUENCE</scope>
    <source>
        <strain evidence="1">ECLA1</strain>
    </source>
</reference>
<evidence type="ECO:0000313" key="1">
    <source>
        <dbReference type="EMBL" id="KAK3697451.1"/>
    </source>
</evidence>
<dbReference type="EMBL" id="JAWDGP010008010">
    <property type="protein sequence ID" value="KAK3697451.1"/>
    <property type="molecule type" value="Genomic_DNA"/>
</dbReference>
<dbReference type="AlphaFoldDB" id="A0AAE1CJ76"/>
<protein>
    <submittedName>
        <fullName evidence="1">Uncharacterized protein</fullName>
    </submittedName>
</protein>
<keyword evidence="2" id="KW-1185">Reference proteome</keyword>
<comment type="caution">
    <text evidence="1">The sequence shown here is derived from an EMBL/GenBank/DDBJ whole genome shotgun (WGS) entry which is preliminary data.</text>
</comment>
<organism evidence="1 2">
    <name type="scientific">Elysia crispata</name>
    <name type="common">lettuce slug</name>
    <dbReference type="NCBI Taxonomy" id="231223"/>
    <lineage>
        <taxon>Eukaryota</taxon>
        <taxon>Metazoa</taxon>
        <taxon>Spiralia</taxon>
        <taxon>Lophotrochozoa</taxon>
        <taxon>Mollusca</taxon>
        <taxon>Gastropoda</taxon>
        <taxon>Heterobranchia</taxon>
        <taxon>Euthyneura</taxon>
        <taxon>Panpulmonata</taxon>
        <taxon>Sacoglossa</taxon>
        <taxon>Placobranchoidea</taxon>
        <taxon>Plakobranchidae</taxon>
        <taxon>Elysia</taxon>
    </lineage>
</organism>
<evidence type="ECO:0000313" key="2">
    <source>
        <dbReference type="Proteomes" id="UP001283361"/>
    </source>
</evidence>
<name>A0AAE1CJ76_9GAST</name>
<proteinExistence type="predicted"/>
<dbReference type="Proteomes" id="UP001283361">
    <property type="component" value="Unassembled WGS sequence"/>
</dbReference>
<accession>A0AAE1CJ76</accession>
<sequence>MLSHPVQYFKLQRIRVRVPLFDYFALGNRNHCHPQLTRAYPTPHRPITPPSCLKRAQGGREAGSRSEFSGRVRSERCDISGTHARRESCWLLMQKRETDMLESGSRPVSGLRSVMLARVPTVCCLPSL</sequence>